<comment type="caution">
    <text evidence="1">The sequence shown here is derived from an EMBL/GenBank/DDBJ whole genome shotgun (WGS) entry which is preliminary data.</text>
</comment>
<organism evidence="1 2">
    <name type="scientific">Trichonephila clavata</name>
    <name type="common">Joro spider</name>
    <name type="synonym">Nephila clavata</name>
    <dbReference type="NCBI Taxonomy" id="2740835"/>
    <lineage>
        <taxon>Eukaryota</taxon>
        <taxon>Metazoa</taxon>
        <taxon>Ecdysozoa</taxon>
        <taxon>Arthropoda</taxon>
        <taxon>Chelicerata</taxon>
        <taxon>Arachnida</taxon>
        <taxon>Araneae</taxon>
        <taxon>Araneomorphae</taxon>
        <taxon>Entelegynae</taxon>
        <taxon>Araneoidea</taxon>
        <taxon>Nephilidae</taxon>
        <taxon>Trichonephila</taxon>
    </lineage>
</organism>
<reference evidence="1" key="1">
    <citation type="submission" date="2020-07" db="EMBL/GenBank/DDBJ databases">
        <title>Multicomponent nature underlies the extraordinary mechanical properties of spider dragline silk.</title>
        <authorList>
            <person name="Kono N."/>
            <person name="Nakamura H."/>
            <person name="Mori M."/>
            <person name="Yoshida Y."/>
            <person name="Ohtoshi R."/>
            <person name="Malay A.D."/>
            <person name="Moran D.A.P."/>
            <person name="Tomita M."/>
            <person name="Numata K."/>
            <person name="Arakawa K."/>
        </authorList>
    </citation>
    <scope>NUCLEOTIDE SEQUENCE</scope>
</reference>
<keyword evidence="2" id="KW-1185">Reference proteome</keyword>
<name>A0A8X6G954_TRICU</name>
<accession>A0A8X6G954</accession>
<proteinExistence type="predicted"/>
<evidence type="ECO:0000313" key="1">
    <source>
        <dbReference type="EMBL" id="GFQ97094.1"/>
    </source>
</evidence>
<dbReference type="EMBL" id="BMAO01034510">
    <property type="protein sequence ID" value="GFQ97094.1"/>
    <property type="molecule type" value="Genomic_DNA"/>
</dbReference>
<dbReference type="Proteomes" id="UP000887116">
    <property type="component" value="Unassembled WGS sequence"/>
</dbReference>
<protein>
    <submittedName>
        <fullName evidence="1">Uncharacterized protein</fullName>
    </submittedName>
</protein>
<dbReference type="AlphaFoldDB" id="A0A8X6G954"/>
<evidence type="ECO:0000313" key="2">
    <source>
        <dbReference type="Proteomes" id="UP000887116"/>
    </source>
</evidence>
<gene>
    <name evidence="1" type="ORF">TNCT_650521</name>
</gene>
<sequence>MASDFCILCRRWRPLGFSSCGIGVLLSNRKYSNHKRMEKYKKNGFEIRCISEDIRPNHSAIVKAMTIWQALDLPFLQKCLTNPSWSSEWPLMQRWWLSD</sequence>